<protein>
    <submittedName>
        <fullName evidence="4">Uncharacterized protein</fullName>
    </submittedName>
</protein>
<organism evidence="4 5">
    <name type="scientific">Trichomonas vaginalis (strain ATCC PRA-98 / G3)</name>
    <dbReference type="NCBI Taxonomy" id="412133"/>
    <lineage>
        <taxon>Eukaryota</taxon>
        <taxon>Metamonada</taxon>
        <taxon>Parabasalia</taxon>
        <taxon>Trichomonadida</taxon>
        <taxon>Trichomonadidae</taxon>
        <taxon>Trichomonas</taxon>
    </lineage>
</organism>
<dbReference type="PROSITE" id="PS50297">
    <property type="entry name" value="ANK_REP_REGION"/>
    <property type="match status" value="5"/>
</dbReference>
<dbReference type="InterPro" id="IPR036770">
    <property type="entry name" value="Ankyrin_rpt-contain_sf"/>
</dbReference>
<feature type="repeat" description="ANK" evidence="3">
    <location>
        <begin position="219"/>
        <end position="251"/>
    </location>
</feature>
<dbReference type="InParanoid" id="A2G118"/>
<keyword evidence="2 3" id="KW-0040">ANK repeat</keyword>
<feature type="repeat" description="ANK" evidence="3">
    <location>
        <begin position="285"/>
        <end position="317"/>
    </location>
</feature>
<dbReference type="PANTHER" id="PTHR24188">
    <property type="entry name" value="ANKYRIN REPEAT PROTEIN"/>
    <property type="match status" value="1"/>
</dbReference>
<dbReference type="SUPFAM" id="SSF48403">
    <property type="entry name" value="Ankyrin repeat"/>
    <property type="match status" value="1"/>
</dbReference>
<evidence type="ECO:0000313" key="5">
    <source>
        <dbReference type="Proteomes" id="UP000001542"/>
    </source>
</evidence>
<dbReference type="OrthoDB" id="6136903at2759"/>
<dbReference type="InterPro" id="IPR002110">
    <property type="entry name" value="Ankyrin_rpt"/>
</dbReference>
<feature type="repeat" description="ANK" evidence="3">
    <location>
        <begin position="186"/>
        <end position="218"/>
    </location>
</feature>
<evidence type="ECO:0000256" key="3">
    <source>
        <dbReference type="PROSITE-ProRule" id="PRU00023"/>
    </source>
</evidence>
<dbReference type="VEuPathDB" id="TrichDB:TVAG_409380"/>
<dbReference type="Pfam" id="PF00023">
    <property type="entry name" value="Ank"/>
    <property type="match status" value="1"/>
</dbReference>
<evidence type="ECO:0000256" key="2">
    <source>
        <dbReference type="ARBA" id="ARBA00023043"/>
    </source>
</evidence>
<dbReference type="KEGG" id="tva:4746822"/>
<dbReference type="SMART" id="SM00248">
    <property type="entry name" value="ANK"/>
    <property type="match status" value="5"/>
</dbReference>
<dbReference type="eggNOG" id="KOG1082">
    <property type="taxonomic scope" value="Eukaryota"/>
</dbReference>
<evidence type="ECO:0000313" key="4">
    <source>
        <dbReference type="EMBL" id="EAX89155.1"/>
    </source>
</evidence>
<name>A2G118_TRIV3</name>
<gene>
    <name evidence="4" type="ORF">TVAG_409380</name>
</gene>
<accession>A2G118</accession>
<sequence>MKYSKLTPKQFNSLLKQSSSTINASKLYVCTRNANVTVQSINDVVSVLKSVKTYMKFKIFDGVIDFLLQNDKERCESAEENKKLREQIQKLQEQIQDLKFQKNRKFLTKITELKISNDFDSVYKLFGKISAEDNQEMMSKACEEGLWKKTTENRKNVLHVACEKGNLQLVKLLIECGCNKETIDEYGNTPLIYASWNNQLEVVKYLISAGANKEAKNNDGKTPLIYASLYDYLNIVKYLVSDGANKDVKNNDGKTPIIYASLYGYLDVVKYLISDGANKETKNNEGNTPLIYASWNNHLEVVKYLISVGVNKAAKDNEGKTALSHAKGKVRDYLKSIGAK</sequence>
<dbReference type="Gene3D" id="1.25.40.20">
    <property type="entry name" value="Ankyrin repeat-containing domain"/>
    <property type="match status" value="3"/>
</dbReference>
<keyword evidence="5" id="KW-1185">Reference proteome</keyword>
<dbReference type="Proteomes" id="UP000001542">
    <property type="component" value="Unassembled WGS sequence"/>
</dbReference>
<dbReference type="Pfam" id="PF13637">
    <property type="entry name" value="Ank_4"/>
    <property type="match status" value="1"/>
</dbReference>
<dbReference type="PANTHER" id="PTHR24188:SF29">
    <property type="entry name" value="GH09064P"/>
    <property type="match status" value="1"/>
</dbReference>
<dbReference type="EMBL" id="DS114229">
    <property type="protein sequence ID" value="EAX89155.1"/>
    <property type="molecule type" value="Genomic_DNA"/>
</dbReference>
<dbReference type="STRING" id="5722.A2G118"/>
<evidence type="ECO:0000256" key="1">
    <source>
        <dbReference type="ARBA" id="ARBA00022737"/>
    </source>
</evidence>
<keyword evidence="1" id="KW-0677">Repeat</keyword>
<dbReference type="VEuPathDB" id="TrichDB:TVAGG3_0230790"/>
<reference evidence="4" key="2">
    <citation type="journal article" date="2007" name="Science">
        <title>Draft genome sequence of the sexually transmitted pathogen Trichomonas vaginalis.</title>
        <authorList>
            <person name="Carlton J.M."/>
            <person name="Hirt R.P."/>
            <person name="Silva J.C."/>
            <person name="Delcher A.L."/>
            <person name="Schatz M."/>
            <person name="Zhao Q."/>
            <person name="Wortman J.R."/>
            <person name="Bidwell S.L."/>
            <person name="Alsmark U.C.M."/>
            <person name="Besteiro S."/>
            <person name="Sicheritz-Ponten T."/>
            <person name="Noel C.J."/>
            <person name="Dacks J.B."/>
            <person name="Foster P.G."/>
            <person name="Simillion C."/>
            <person name="Van de Peer Y."/>
            <person name="Miranda-Saavedra D."/>
            <person name="Barton G.J."/>
            <person name="Westrop G.D."/>
            <person name="Mueller S."/>
            <person name="Dessi D."/>
            <person name="Fiori P.L."/>
            <person name="Ren Q."/>
            <person name="Paulsen I."/>
            <person name="Zhang H."/>
            <person name="Bastida-Corcuera F.D."/>
            <person name="Simoes-Barbosa A."/>
            <person name="Brown M.T."/>
            <person name="Hayes R.D."/>
            <person name="Mukherjee M."/>
            <person name="Okumura C.Y."/>
            <person name="Schneider R."/>
            <person name="Smith A.J."/>
            <person name="Vanacova S."/>
            <person name="Villalvazo M."/>
            <person name="Haas B.J."/>
            <person name="Pertea M."/>
            <person name="Feldblyum T.V."/>
            <person name="Utterback T.R."/>
            <person name="Shu C.L."/>
            <person name="Osoegawa K."/>
            <person name="de Jong P.J."/>
            <person name="Hrdy I."/>
            <person name="Horvathova L."/>
            <person name="Zubacova Z."/>
            <person name="Dolezal P."/>
            <person name="Malik S.B."/>
            <person name="Logsdon J.M. Jr."/>
            <person name="Henze K."/>
            <person name="Gupta A."/>
            <person name="Wang C.C."/>
            <person name="Dunne R.L."/>
            <person name="Upcroft J.A."/>
            <person name="Upcroft P."/>
            <person name="White O."/>
            <person name="Salzberg S.L."/>
            <person name="Tang P."/>
            <person name="Chiu C.-H."/>
            <person name="Lee Y.-S."/>
            <person name="Embley T.M."/>
            <person name="Coombs G.H."/>
            <person name="Mottram J.C."/>
            <person name="Tachezy J."/>
            <person name="Fraser-Liggett C.M."/>
            <person name="Johnson P.J."/>
        </authorList>
    </citation>
    <scope>NUCLEOTIDE SEQUENCE [LARGE SCALE GENOMIC DNA]</scope>
    <source>
        <strain evidence="4">G3</strain>
    </source>
</reference>
<proteinExistence type="predicted"/>
<dbReference type="PROSITE" id="PS50088">
    <property type="entry name" value="ANK_REPEAT"/>
    <property type="match status" value="5"/>
</dbReference>
<feature type="repeat" description="ANK" evidence="3">
    <location>
        <begin position="252"/>
        <end position="284"/>
    </location>
</feature>
<reference evidence="4" key="1">
    <citation type="submission" date="2006-10" db="EMBL/GenBank/DDBJ databases">
        <authorList>
            <person name="Amadeo P."/>
            <person name="Zhao Q."/>
            <person name="Wortman J."/>
            <person name="Fraser-Liggett C."/>
            <person name="Carlton J."/>
        </authorList>
    </citation>
    <scope>NUCLEOTIDE SEQUENCE</scope>
    <source>
        <strain evidence="4">G3</strain>
    </source>
</reference>
<dbReference type="SMR" id="A2G118"/>
<feature type="repeat" description="ANK" evidence="3">
    <location>
        <begin position="153"/>
        <end position="185"/>
    </location>
</feature>
<dbReference type="AlphaFoldDB" id="A2G118"/>
<dbReference type="RefSeq" id="XP_001302085.1">
    <property type="nucleotide sequence ID" value="XM_001302084.1"/>
</dbReference>
<dbReference type="Pfam" id="PF12796">
    <property type="entry name" value="Ank_2"/>
    <property type="match status" value="1"/>
</dbReference>